<organism evidence="2">
    <name type="scientific">Tetraodon nigroviridis</name>
    <name type="common">Spotted green pufferfish</name>
    <name type="synonym">Chelonodon nigroviridis</name>
    <dbReference type="NCBI Taxonomy" id="99883"/>
    <lineage>
        <taxon>Eukaryota</taxon>
        <taxon>Metazoa</taxon>
        <taxon>Chordata</taxon>
        <taxon>Craniata</taxon>
        <taxon>Vertebrata</taxon>
        <taxon>Euteleostomi</taxon>
        <taxon>Actinopterygii</taxon>
        <taxon>Neopterygii</taxon>
        <taxon>Teleostei</taxon>
        <taxon>Neoteleostei</taxon>
        <taxon>Acanthomorphata</taxon>
        <taxon>Eupercaria</taxon>
        <taxon>Tetraodontiformes</taxon>
        <taxon>Tetradontoidea</taxon>
        <taxon>Tetraodontidae</taxon>
        <taxon>Tetraodon</taxon>
    </lineage>
</organism>
<dbReference type="EMBL" id="CAAE01015120">
    <property type="protein sequence ID" value="CAG12998.1"/>
    <property type="molecule type" value="Genomic_DNA"/>
</dbReference>
<proteinExistence type="predicted"/>
<accession>Q4RF34</accession>
<dbReference type="OrthoDB" id="45963at2759"/>
<feature type="region of interest" description="Disordered" evidence="1">
    <location>
        <begin position="142"/>
        <end position="171"/>
    </location>
</feature>
<evidence type="ECO:0000313" key="2">
    <source>
        <dbReference type="EMBL" id="CAG12998.1"/>
    </source>
</evidence>
<reference evidence="2" key="1">
    <citation type="journal article" date="2004" name="Nature">
        <title>Genome duplication in the teleost fish Tetraodon nigroviridis reveals the early vertebrate proto-karyotype.</title>
        <authorList>
            <person name="Jaillon O."/>
            <person name="Aury J.-M."/>
            <person name="Brunet F."/>
            <person name="Petit J.-L."/>
            <person name="Stange-Thomann N."/>
            <person name="Mauceli E."/>
            <person name="Bouneau L."/>
            <person name="Fischer C."/>
            <person name="Ozouf-Costaz C."/>
            <person name="Bernot A."/>
            <person name="Nicaud S."/>
            <person name="Jaffe D."/>
            <person name="Fisher S."/>
            <person name="Lutfalla G."/>
            <person name="Dossat C."/>
            <person name="Segurens B."/>
            <person name="Dasilva C."/>
            <person name="Salanoubat M."/>
            <person name="Levy M."/>
            <person name="Boudet N."/>
            <person name="Castellano S."/>
            <person name="Anthouard V."/>
            <person name="Jubin C."/>
            <person name="Castelli V."/>
            <person name="Katinka M."/>
            <person name="Vacherie B."/>
            <person name="Biemont C."/>
            <person name="Skalli Z."/>
            <person name="Cattolico L."/>
            <person name="Poulain J."/>
            <person name="De Berardinis V."/>
            <person name="Cruaud C."/>
            <person name="Duprat S."/>
            <person name="Brottier P."/>
            <person name="Coutanceau J.-P."/>
            <person name="Gouzy J."/>
            <person name="Parra G."/>
            <person name="Lardier G."/>
            <person name="Chapple C."/>
            <person name="McKernan K.J."/>
            <person name="McEwan P."/>
            <person name="Bosak S."/>
            <person name="Kellis M."/>
            <person name="Volff J.-N."/>
            <person name="Guigo R."/>
            <person name="Zody M.C."/>
            <person name="Mesirov J."/>
            <person name="Lindblad-Toh K."/>
            <person name="Birren B."/>
            <person name="Nusbaum C."/>
            <person name="Kahn D."/>
            <person name="Robinson-Rechavi M."/>
            <person name="Laudet V."/>
            <person name="Schachter V."/>
            <person name="Quetier F."/>
            <person name="Saurin W."/>
            <person name="Scarpelli C."/>
            <person name="Wincker P."/>
            <person name="Lander E.S."/>
            <person name="Weissenbach J."/>
            <person name="Roest Crollius H."/>
        </authorList>
    </citation>
    <scope>NUCLEOTIDE SEQUENCE [LARGE SCALE GENOMIC DNA]</scope>
</reference>
<gene>
    <name evidence="2" type="ORF">GSTENG00035504001</name>
</gene>
<dbReference type="PANTHER" id="PTHR31206">
    <property type="entry name" value="LP10445P"/>
    <property type="match status" value="1"/>
</dbReference>
<feature type="compositionally biased region" description="Basic and acidic residues" evidence="1">
    <location>
        <begin position="150"/>
        <end position="171"/>
    </location>
</feature>
<dbReference type="AlphaFoldDB" id="Q4RF34"/>
<dbReference type="Pfam" id="PF14774">
    <property type="entry name" value="FAM177"/>
    <property type="match status" value="1"/>
</dbReference>
<comment type="caution">
    <text evidence="2">The sequence shown here is derived from an EMBL/GenBank/DDBJ whole genome shotgun (WGS) entry which is preliminary data.</text>
</comment>
<feature type="compositionally biased region" description="Acidic residues" evidence="1">
    <location>
        <begin position="35"/>
        <end position="47"/>
    </location>
</feature>
<sequence>MNNQKQTSAVIKETERGGCTVAKEKRIIYFSSGETLEEEDSEEEEEQRSDSLFRESTQTRFSFKNLAILVGRVSLLTCDFLGERLAAALGLKAAKYQYAIDLYYHKQKTKSSQADSDRRTQTEMLQLSSGMDKTHYGTSANVTCSMDNQKSADGKRDGNKGFDNKAYQVDH</sequence>
<dbReference type="PANTHER" id="PTHR31206:SF5">
    <property type="entry name" value="PROTEIN FAM177A1"/>
    <property type="match status" value="1"/>
</dbReference>
<dbReference type="KEGG" id="tng:GSTEN00035504G001"/>
<evidence type="ECO:0000256" key="1">
    <source>
        <dbReference type="SAM" id="MobiDB-lite"/>
    </source>
</evidence>
<feature type="region of interest" description="Disordered" evidence="1">
    <location>
        <begin position="33"/>
        <end position="53"/>
    </location>
</feature>
<name>Q4RF34_TETNG</name>
<reference evidence="2" key="2">
    <citation type="submission" date="2004-02" db="EMBL/GenBank/DDBJ databases">
        <authorList>
            <consortium name="Genoscope"/>
            <consortium name="Whitehead Institute Centre for Genome Research"/>
        </authorList>
    </citation>
    <scope>NUCLEOTIDE SEQUENCE</scope>
</reference>
<protein>
    <submittedName>
        <fullName evidence="2">(spotted green pufferfish) hypothetical protein</fullName>
    </submittedName>
</protein>
<dbReference type="InterPro" id="IPR028260">
    <property type="entry name" value="FAM177"/>
</dbReference>